<evidence type="ECO:0000256" key="3">
    <source>
        <dbReference type="ARBA" id="ARBA00012421"/>
    </source>
</evidence>
<evidence type="ECO:0000256" key="4">
    <source>
        <dbReference type="ARBA" id="ARBA00022898"/>
    </source>
</evidence>
<dbReference type="PANTHER" id="PTHR43321:SF3">
    <property type="entry name" value="GLUTAMATE DECARBOXYLASE"/>
    <property type="match status" value="1"/>
</dbReference>
<dbReference type="GO" id="GO:0005829">
    <property type="term" value="C:cytosol"/>
    <property type="evidence" value="ECO:0007669"/>
    <property type="project" value="TreeGrafter"/>
</dbReference>
<dbReference type="NCBIfam" id="TIGR01788">
    <property type="entry name" value="Glu-decarb-GAD"/>
    <property type="match status" value="1"/>
</dbReference>
<dbReference type="FunFam" id="3.40.640.10:FF:000017">
    <property type="entry name" value="Glutamate decarboxylase"/>
    <property type="match status" value="1"/>
</dbReference>
<dbReference type="Proteomes" id="UP000191144">
    <property type="component" value="Chromosome D"/>
</dbReference>
<keyword evidence="5 8" id="KW-0456">Lyase</keyword>
<keyword evidence="12" id="KW-1185">Reference proteome</keyword>
<dbReference type="GO" id="GO:0006538">
    <property type="term" value="P:L-glutamate catabolic process"/>
    <property type="evidence" value="ECO:0007669"/>
    <property type="project" value="TreeGrafter"/>
</dbReference>
<feature type="modified residue" description="N6-(pyridoxal phosphate)lysine" evidence="7">
    <location>
        <position position="317"/>
    </location>
</feature>
<dbReference type="PANTHER" id="PTHR43321">
    <property type="entry name" value="GLUTAMATE DECARBOXYLASE"/>
    <property type="match status" value="1"/>
</dbReference>
<dbReference type="InterPro" id="IPR010107">
    <property type="entry name" value="Glutamate_decarboxylase"/>
</dbReference>
<proteinExistence type="inferred from homology"/>
<dbReference type="Gene3D" id="3.40.640.10">
    <property type="entry name" value="Type I PLP-dependent aspartate aminotransferase-like (Major domain)"/>
    <property type="match status" value="1"/>
</dbReference>
<dbReference type="SUPFAM" id="SSF53383">
    <property type="entry name" value="PLP-dependent transferases"/>
    <property type="match status" value="1"/>
</dbReference>
<evidence type="ECO:0000256" key="6">
    <source>
        <dbReference type="ARBA" id="ARBA00048868"/>
    </source>
</evidence>
<evidence type="ECO:0000256" key="1">
    <source>
        <dbReference type="ARBA" id="ARBA00001933"/>
    </source>
</evidence>
<comment type="similarity">
    <text evidence="2 8">Belongs to the group II decarboxylase family.</text>
</comment>
<comment type="cofactor">
    <cofactor evidence="1 7 8">
        <name>pyridoxal 5'-phosphate</name>
        <dbReference type="ChEBI" id="CHEBI:597326"/>
    </cofactor>
</comment>
<dbReference type="EMBL" id="LT598482">
    <property type="protein sequence ID" value="SCU87320.1"/>
    <property type="molecule type" value="Genomic_DNA"/>
</dbReference>
<organism evidence="11 12">
    <name type="scientific">Lachancea meyersii CBS 8951</name>
    <dbReference type="NCBI Taxonomy" id="1266667"/>
    <lineage>
        <taxon>Eukaryota</taxon>
        <taxon>Fungi</taxon>
        <taxon>Dikarya</taxon>
        <taxon>Ascomycota</taxon>
        <taxon>Saccharomycotina</taxon>
        <taxon>Saccharomycetes</taxon>
        <taxon>Saccharomycetales</taxon>
        <taxon>Saccharomycetaceae</taxon>
        <taxon>Lachancea</taxon>
    </lineage>
</organism>
<dbReference type="GO" id="GO:0004351">
    <property type="term" value="F:glutamate decarboxylase activity"/>
    <property type="evidence" value="ECO:0007669"/>
    <property type="project" value="UniProtKB-EC"/>
</dbReference>
<evidence type="ECO:0000256" key="5">
    <source>
        <dbReference type="ARBA" id="ARBA00023239"/>
    </source>
</evidence>
<evidence type="ECO:0000256" key="10">
    <source>
        <dbReference type="SAM" id="MobiDB-lite"/>
    </source>
</evidence>
<evidence type="ECO:0000256" key="8">
    <source>
        <dbReference type="RuleBase" id="RU000382"/>
    </source>
</evidence>
<dbReference type="OrthoDB" id="5152799at2759"/>
<name>A0A1G4JBI5_9SACH</name>
<comment type="catalytic activity">
    <reaction evidence="6 9">
        <text>L-glutamate + H(+) = 4-aminobutanoate + CO2</text>
        <dbReference type="Rhea" id="RHEA:17785"/>
        <dbReference type="ChEBI" id="CHEBI:15378"/>
        <dbReference type="ChEBI" id="CHEBI:16526"/>
        <dbReference type="ChEBI" id="CHEBI:29985"/>
        <dbReference type="ChEBI" id="CHEBI:59888"/>
        <dbReference type="EC" id="4.1.1.15"/>
    </reaction>
</comment>
<evidence type="ECO:0000256" key="2">
    <source>
        <dbReference type="ARBA" id="ARBA00009533"/>
    </source>
</evidence>
<evidence type="ECO:0000256" key="7">
    <source>
        <dbReference type="PIRSR" id="PIRSR602129-50"/>
    </source>
</evidence>
<evidence type="ECO:0000256" key="9">
    <source>
        <dbReference type="RuleBase" id="RU361171"/>
    </source>
</evidence>
<dbReference type="InterPro" id="IPR002129">
    <property type="entry name" value="PyrdxlP-dep_de-COase"/>
</dbReference>
<feature type="region of interest" description="Disordered" evidence="10">
    <location>
        <begin position="1"/>
        <end position="25"/>
    </location>
</feature>
<accession>A0A1G4JBI5</accession>
<keyword evidence="9" id="KW-0210">Decarboxylase</keyword>
<protein>
    <recommendedName>
        <fullName evidence="3 9">Glutamate decarboxylase</fullName>
        <ecNumber evidence="3 9">4.1.1.15</ecNumber>
    </recommendedName>
</protein>
<keyword evidence="4 7" id="KW-0663">Pyridoxal phosphate</keyword>
<sequence>MLHKYTTHSANKEHRDVPSGHDKHAVPKSYKLLSDSLQHLALDGDFEAANKSNAMHSRYTIPQVGLPSETAYDLLHNELTLDGNPHLNLASFVNTTTSETARKLILQNVDKNLADNDEYPQLIEITQRCISMLSQLWKADPETETLGCATTGSSEAIMLGGLAMKRQWEQRMKKAGKPTDKPNIIMSTAAQVALEKFARYFDVECRLVPVSHQSDHHLDPSKLWDFVDENTIGVYVILGTTYTGHLESVEEVGDVLTQIEEQNPNWSNKSIPIHVDGASGGFIVPFAFTQEQMSNYKLARWGFNHPRVVSINASGHKFGLTTPGLGWILWKDNEYLLPELRFKLTYLGGVEETFNLNFSRPGFQVVHQYFNLLNLGMKGYKELFDQSLFAARFFSLALMESEEFKGNIEIISSIHQRIDGNKATLKDCLKSPELFKPGVPLVAFKLSNQFHEKYPEIPQAMVSSLLRTKGWIVPNYPLPSSTDKSNKWEVLRVVFRTEMSLDLIQLFIHHVYQAIEKLITCYESVPDVLSSEERKDAIYKMLRILAAPESAENEEENTRRKKKNYRGTC</sequence>
<dbReference type="Gene3D" id="4.10.280.50">
    <property type="match status" value="1"/>
</dbReference>
<reference evidence="12" key="1">
    <citation type="submission" date="2016-03" db="EMBL/GenBank/DDBJ databases">
        <authorList>
            <person name="Devillers Hugo."/>
        </authorList>
    </citation>
    <scope>NUCLEOTIDE SEQUENCE [LARGE SCALE GENOMIC DNA]</scope>
</reference>
<dbReference type="EC" id="4.1.1.15" evidence="3 9"/>
<dbReference type="InterPro" id="IPR015421">
    <property type="entry name" value="PyrdxlP-dep_Trfase_major"/>
</dbReference>
<feature type="region of interest" description="Disordered" evidence="10">
    <location>
        <begin position="550"/>
        <end position="569"/>
    </location>
</feature>
<dbReference type="InterPro" id="IPR015424">
    <property type="entry name" value="PyrdxlP-dep_Trfase"/>
</dbReference>
<gene>
    <name evidence="11" type="ORF">LAME_0D09626G</name>
</gene>
<dbReference type="GO" id="GO:0030170">
    <property type="term" value="F:pyridoxal phosphate binding"/>
    <property type="evidence" value="ECO:0007669"/>
    <property type="project" value="InterPro"/>
</dbReference>
<evidence type="ECO:0000313" key="12">
    <source>
        <dbReference type="Proteomes" id="UP000191144"/>
    </source>
</evidence>
<feature type="compositionally biased region" description="Basic residues" evidence="10">
    <location>
        <begin position="559"/>
        <end position="569"/>
    </location>
</feature>
<dbReference type="Gene3D" id="3.90.1150.160">
    <property type="match status" value="1"/>
</dbReference>
<feature type="compositionally biased region" description="Basic and acidic residues" evidence="10">
    <location>
        <begin position="10"/>
        <end position="25"/>
    </location>
</feature>
<dbReference type="AlphaFoldDB" id="A0A1G4JBI5"/>
<evidence type="ECO:0000313" key="11">
    <source>
        <dbReference type="EMBL" id="SCU87320.1"/>
    </source>
</evidence>
<dbReference type="Pfam" id="PF00282">
    <property type="entry name" value="Pyridoxal_deC"/>
    <property type="match status" value="1"/>
</dbReference>